<dbReference type="InterPro" id="IPR052538">
    <property type="entry name" value="Flavonoid_dioxygenase-like"/>
</dbReference>
<keyword evidence="3" id="KW-1185">Reference proteome</keyword>
<dbReference type="AlphaFoldDB" id="A0AA48KAP1"/>
<evidence type="ECO:0000313" key="2">
    <source>
        <dbReference type="EMBL" id="BDU74300.1"/>
    </source>
</evidence>
<evidence type="ECO:0000259" key="1">
    <source>
        <dbReference type="Pfam" id="PF07883"/>
    </source>
</evidence>
<dbReference type="KEGG" id="msil:METEAL_34740"/>
<name>A0AA48KAP1_9BACT</name>
<dbReference type="PANTHER" id="PTHR43346:SF1">
    <property type="entry name" value="QUERCETIN 2,3-DIOXYGENASE-RELATED"/>
    <property type="match status" value="1"/>
</dbReference>
<dbReference type="InterPro" id="IPR013096">
    <property type="entry name" value="Cupin_2"/>
</dbReference>
<accession>A0AA48KAP1</accession>
<dbReference type="Proteomes" id="UP001238179">
    <property type="component" value="Chromosome"/>
</dbReference>
<proteinExistence type="predicted"/>
<organism evidence="2 3">
    <name type="scientific">Mesoterricola silvestris</name>
    <dbReference type="NCBI Taxonomy" id="2927979"/>
    <lineage>
        <taxon>Bacteria</taxon>
        <taxon>Pseudomonadati</taxon>
        <taxon>Acidobacteriota</taxon>
        <taxon>Holophagae</taxon>
        <taxon>Holophagales</taxon>
        <taxon>Holophagaceae</taxon>
        <taxon>Mesoterricola</taxon>
    </lineage>
</organism>
<dbReference type="Gene3D" id="2.60.120.10">
    <property type="entry name" value="Jelly Rolls"/>
    <property type="match status" value="1"/>
</dbReference>
<evidence type="ECO:0000313" key="3">
    <source>
        <dbReference type="Proteomes" id="UP001238179"/>
    </source>
</evidence>
<dbReference type="EMBL" id="AP027080">
    <property type="protein sequence ID" value="BDU74300.1"/>
    <property type="molecule type" value="Genomic_DNA"/>
</dbReference>
<reference evidence="3" key="1">
    <citation type="journal article" date="2023" name="Int. J. Syst. Evol. Microbiol.">
        <title>Mesoterricola silvestris gen. nov., sp. nov., Mesoterricola sediminis sp. nov., Geothrix oryzae sp. nov., Geothrix edaphica sp. nov., Geothrix rubra sp. nov., and Geothrix limicola sp. nov., six novel members of Acidobacteriota isolated from soils.</title>
        <authorList>
            <person name="Itoh H."/>
            <person name="Sugisawa Y."/>
            <person name="Mise K."/>
            <person name="Xu Z."/>
            <person name="Kuniyasu M."/>
            <person name="Ushijima N."/>
            <person name="Kawano K."/>
            <person name="Kobayashi E."/>
            <person name="Shiratori Y."/>
            <person name="Masuda Y."/>
            <person name="Senoo K."/>
        </authorList>
    </citation>
    <scope>NUCLEOTIDE SEQUENCE [LARGE SCALE GENOMIC DNA]</scope>
    <source>
        <strain evidence="3">W79</strain>
    </source>
</reference>
<dbReference type="Pfam" id="PF07883">
    <property type="entry name" value="Cupin_2"/>
    <property type="match status" value="1"/>
</dbReference>
<dbReference type="InterPro" id="IPR014710">
    <property type="entry name" value="RmlC-like_jellyroll"/>
</dbReference>
<dbReference type="PANTHER" id="PTHR43346">
    <property type="entry name" value="LIGAND BINDING DOMAIN PROTEIN, PUTATIVE (AFU_ORTHOLOGUE AFUA_6G14370)-RELATED"/>
    <property type="match status" value="1"/>
</dbReference>
<protein>
    <recommendedName>
        <fullName evidence="1">Cupin type-2 domain-containing protein</fullName>
    </recommendedName>
</protein>
<feature type="domain" description="Cupin type-2" evidence="1">
    <location>
        <begin position="61"/>
        <end position="124"/>
    </location>
</feature>
<gene>
    <name evidence="2" type="ORF">METEAL_34740</name>
</gene>
<sequence length="137" mass="15107">MPLTGYEPGTLKGLVDSTPAESILLHLRDEYAKRTLPEKGVDSVVAFDCPRTQLMVRTAVKGTQVGTHFHTVCDEYVIVVGGKGEILVNGEWKPVKMGDVHVCPRGIVHDTRALEENLQYLSIFTPHLPAGTDINWL</sequence>
<dbReference type="InterPro" id="IPR011051">
    <property type="entry name" value="RmlC_Cupin_sf"/>
</dbReference>
<dbReference type="RefSeq" id="WP_316412974.1">
    <property type="nucleotide sequence ID" value="NZ_AP027080.1"/>
</dbReference>
<dbReference type="SUPFAM" id="SSF51182">
    <property type="entry name" value="RmlC-like cupins"/>
    <property type="match status" value="1"/>
</dbReference>